<reference evidence="1 2" key="1">
    <citation type="journal article" date="2022" name="DNA Res.">
        <title>Chromosomal-level genome assembly of the orchid tree Bauhinia variegata (Leguminosae; Cercidoideae) supports the allotetraploid origin hypothesis of Bauhinia.</title>
        <authorList>
            <person name="Zhong Y."/>
            <person name="Chen Y."/>
            <person name="Zheng D."/>
            <person name="Pang J."/>
            <person name="Liu Y."/>
            <person name="Luo S."/>
            <person name="Meng S."/>
            <person name="Qian L."/>
            <person name="Wei D."/>
            <person name="Dai S."/>
            <person name="Zhou R."/>
        </authorList>
    </citation>
    <scope>NUCLEOTIDE SEQUENCE [LARGE SCALE GENOMIC DNA]</scope>
    <source>
        <strain evidence="1">BV-YZ2020</strain>
    </source>
</reference>
<comment type="caution">
    <text evidence="1">The sequence shown here is derived from an EMBL/GenBank/DDBJ whole genome shotgun (WGS) entry which is preliminary data.</text>
</comment>
<organism evidence="1 2">
    <name type="scientific">Bauhinia variegata</name>
    <name type="common">Purple orchid tree</name>
    <name type="synonym">Phanera variegata</name>
    <dbReference type="NCBI Taxonomy" id="167791"/>
    <lineage>
        <taxon>Eukaryota</taxon>
        <taxon>Viridiplantae</taxon>
        <taxon>Streptophyta</taxon>
        <taxon>Embryophyta</taxon>
        <taxon>Tracheophyta</taxon>
        <taxon>Spermatophyta</taxon>
        <taxon>Magnoliopsida</taxon>
        <taxon>eudicotyledons</taxon>
        <taxon>Gunneridae</taxon>
        <taxon>Pentapetalae</taxon>
        <taxon>rosids</taxon>
        <taxon>fabids</taxon>
        <taxon>Fabales</taxon>
        <taxon>Fabaceae</taxon>
        <taxon>Cercidoideae</taxon>
        <taxon>Cercideae</taxon>
        <taxon>Bauhiniinae</taxon>
        <taxon>Bauhinia</taxon>
    </lineage>
</organism>
<keyword evidence="2" id="KW-1185">Reference proteome</keyword>
<sequence length="139" mass="16152">MEKVMEAQGRMCERKKRKESLAIDYYGKAQRVSTNNSSDYNALRSRSLHKSFLSFFSQIMNARSLIYSTKIKRRASWIIIFEIGHLAFCGERTNRPKEKIVDIDAADAGNELAAVEYTEDIYKFYKLRVILMTLHELTA</sequence>
<dbReference type="Proteomes" id="UP000828941">
    <property type="component" value="Chromosome 2"/>
</dbReference>
<name>A0ACB9Q000_BAUVA</name>
<evidence type="ECO:0000313" key="2">
    <source>
        <dbReference type="Proteomes" id="UP000828941"/>
    </source>
</evidence>
<accession>A0ACB9Q000</accession>
<gene>
    <name evidence="1" type="ORF">L6164_003025</name>
</gene>
<protein>
    <submittedName>
        <fullName evidence="1">Uncharacterized protein</fullName>
    </submittedName>
</protein>
<evidence type="ECO:0000313" key="1">
    <source>
        <dbReference type="EMBL" id="KAI4354128.1"/>
    </source>
</evidence>
<proteinExistence type="predicted"/>
<dbReference type="EMBL" id="CM039427">
    <property type="protein sequence ID" value="KAI4354128.1"/>
    <property type="molecule type" value="Genomic_DNA"/>
</dbReference>